<evidence type="ECO:0000259" key="1">
    <source>
        <dbReference type="Pfam" id="PF04233"/>
    </source>
</evidence>
<reference evidence="2" key="1">
    <citation type="submission" date="2012-09" db="EMBL/GenBank/DDBJ databases">
        <title>Metagenomic Characterization of a Microbial Community in Wastewater Detects High Levels of Antibiotic Resistance.</title>
        <authorList>
            <person name="Abrams M."/>
            <person name="Caldwell A."/>
            <person name="Vandaei E."/>
            <person name="Lee W."/>
            <person name="Perrott J."/>
            <person name="Khan S.Y."/>
            <person name="Ta J."/>
            <person name="Romero D."/>
            <person name="Nguyen V."/>
            <person name="Pourmand N."/>
            <person name="Ouverney C.C."/>
        </authorList>
    </citation>
    <scope>NUCLEOTIDE SEQUENCE</scope>
</reference>
<dbReference type="EMBL" id="JX649887">
    <property type="protein sequence ID" value="AGC71909.1"/>
    <property type="molecule type" value="Genomic_DNA"/>
</dbReference>
<dbReference type="AlphaFoldDB" id="L7VWG8"/>
<evidence type="ECO:0000313" key="2">
    <source>
        <dbReference type="EMBL" id="AGC71909.1"/>
    </source>
</evidence>
<organism evidence="2">
    <name type="scientific">uncultured bacterium A1Q1_fos_25</name>
    <dbReference type="NCBI Taxonomy" id="1256569"/>
    <lineage>
        <taxon>Bacteria</taxon>
        <taxon>environmental samples</taxon>
    </lineage>
</organism>
<accession>L7VWG8</accession>
<dbReference type="Pfam" id="PF04233">
    <property type="entry name" value="Phage_Mu_F"/>
    <property type="match status" value="1"/>
</dbReference>
<name>L7VWG8_9BACT</name>
<dbReference type="NCBIfam" id="TIGR01641">
    <property type="entry name" value="phageSPP1_gp7"/>
    <property type="match status" value="1"/>
</dbReference>
<proteinExistence type="predicted"/>
<sequence>MQVMLDLLAEFVRDLAREWPQPEPVRADNDRDVARTVKRTADKLARAVKAKSIVPIATKYGAATSDFQRAQLAKQARAAVSIDVRKLSGLDSNVPRHIAQFAETNAQLITGLGQRMADDIAEIVEEGVVSGSRWETIAGRLAHAGQVTESRAALIARDQVGKLFGDINKQRQVNLGVTRYVWRTVRDNRVREEHEVLDGDSFEWGAPPSEGHPGEAVNCRCYADPDFSDLLG</sequence>
<dbReference type="InterPro" id="IPR006528">
    <property type="entry name" value="Phage_head_morphogenesis_dom"/>
</dbReference>
<feature type="domain" description="Phage head morphogenesis" evidence="1">
    <location>
        <begin position="119"/>
        <end position="222"/>
    </location>
</feature>
<protein>
    <submittedName>
        <fullName evidence="2">Phage head morphogenesis domain protein, SPP1 gp7 family</fullName>
    </submittedName>
</protein>